<name>A0ABV8RBI6_9FLAO</name>
<organism evidence="2 3">
    <name type="scientific">Polaribacter marinivivus</name>
    <dbReference type="NCBI Taxonomy" id="1524260"/>
    <lineage>
        <taxon>Bacteria</taxon>
        <taxon>Pseudomonadati</taxon>
        <taxon>Bacteroidota</taxon>
        <taxon>Flavobacteriia</taxon>
        <taxon>Flavobacteriales</taxon>
        <taxon>Flavobacteriaceae</taxon>
    </lineage>
</organism>
<dbReference type="PROSITE" id="PS51782">
    <property type="entry name" value="LYSM"/>
    <property type="match status" value="2"/>
</dbReference>
<dbReference type="RefSeq" id="WP_377411103.1">
    <property type="nucleotide sequence ID" value="NZ_JBHSCY010000003.1"/>
</dbReference>
<dbReference type="CDD" id="cd00118">
    <property type="entry name" value="LysM"/>
    <property type="match status" value="2"/>
</dbReference>
<dbReference type="InterPro" id="IPR028082">
    <property type="entry name" value="Peripla_BP_I"/>
</dbReference>
<proteinExistence type="predicted"/>
<dbReference type="InterPro" id="IPR036779">
    <property type="entry name" value="LysM_dom_sf"/>
</dbReference>
<keyword evidence="3" id="KW-1185">Reference proteome</keyword>
<protein>
    <submittedName>
        <fullName evidence="2">LysM peptidoglycan-binding domain-containing protein</fullName>
    </submittedName>
</protein>
<sequence>MKHLKFFIFLCILTFTVSCGQQKRYIQYKVKKGETMSQIAQKLNMKTEKLLRLNPDVVGEPKPNTFLVVPEQKLNNLKKPTKKEVIEEKLDTISNKVIIDKDSTVIENVFKNFEVYEIKKGDTFYNIEKRFGVNRQELLVLNPELKEGLKLGMVLKIKEIIPEIIDEDEYEDYIDFNKDLKVALLLPLKTYKYQVDTLTLKQIFAKDAALLNIATDFYLGAELAVDSLRNKGVNIDLSVFDTGERGANNLGDIIYDKNLNDNDVVIGPFYSDEAQTIASSVNIPVVFPVYSKNQSSFANRNIIKTSPDKKMFRDVLTSYIKDNMVDGNIVIVSDNSFENLQASNTMQASLQFSTNALINIITPQDGYIEKSRIINLLQSNTKNWVILTSNDQLLVSDAINSLISLPEETTVKVFATDKSNVFEKIDNNKLAKIGFTYVSDEFSDTSSFEAISFNGQYLKKNKALPSYYATKGFDITYDILMRLASGKKLEDTFSEGFSKRVETKFDYRDSDRVPENKGVFIIQYNQDLTLTRLK</sequence>
<dbReference type="Gene3D" id="3.40.50.2300">
    <property type="match status" value="2"/>
</dbReference>
<accession>A0ABV8RBI6</accession>
<evidence type="ECO:0000259" key="1">
    <source>
        <dbReference type="PROSITE" id="PS51782"/>
    </source>
</evidence>
<dbReference type="SMART" id="SM00257">
    <property type="entry name" value="LysM"/>
    <property type="match status" value="2"/>
</dbReference>
<evidence type="ECO:0000313" key="2">
    <source>
        <dbReference type="EMBL" id="MFC4269754.1"/>
    </source>
</evidence>
<feature type="domain" description="LysM" evidence="1">
    <location>
        <begin position="26"/>
        <end position="76"/>
    </location>
</feature>
<dbReference type="Proteomes" id="UP001595826">
    <property type="component" value="Unassembled WGS sequence"/>
</dbReference>
<dbReference type="PANTHER" id="PTHR33734:SF22">
    <property type="entry name" value="MEMBRANE-BOUND LYTIC MUREIN TRANSGLYCOSYLASE D"/>
    <property type="match status" value="1"/>
</dbReference>
<dbReference type="InterPro" id="IPR018392">
    <property type="entry name" value="LysM"/>
</dbReference>
<feature type="domain" description="LysM" evidence="1">
    <location>
        <begin position="114"/>
        <end position="157"/>
    </location>
</feature>
<dbReference type="Pfam" id="PF01476">
    <property type="entry name" value="LysM"/>
    <property type="match status" value="2"/>
</dbReference>
<dbReference type="PROSITE" id="PS51257">
    <property type="entry name" value="PROKAR_LIPOPROTEIN"/>
    <property type="match status" value="1"/>
</dbReference>
<dbReference type="Gene3D" id="3.10.350.10">
    <property type="entry name" value="LysM domain"/>
    <property type="match status" value="2"/>
</dbReference>
<gene>
    <name evidence="2" type="ORF">ACFOWD_12620</name>
</gene>
<dbReference type="EMBL" id="JBHSCY010000003">
    <property type="protein sequence ID" value="MFC4269754.1"/>
    <property type="molecule type" value="Genomic_DNA"/>
</dbReference>
<dbReference type="SUPFAM" id="SSF53822">
    <property type="entry name" value="Periplasmic binding protein-like I"/>
    <property type="match status" value="1"/>
</dbReference>
<reference evidence="3" key="1">
    <citation type="journal article" date="2019" name="Int. J. Syst. Evol. Microbiol.">
        <title>The Global Catalogue of Microorganisms (GCM) 10K type strain sequencing project: providing services to taxonomists for standard genome sequencing and annotation.</title>
        <authorList>
            <consortium name="The Broad Institute Genomics Platform"/>
            <consortium name="The Broad Institute Genome Sequencing Center for Infectious Disease"/>
            <person name="Wu L."/>
            <person name="Ma J."/>
        </authorList>
    </citation>
    <scope>NUCLEOTIDE SEQUENCE [LARGE SCALE GENOMIC DNA]</scope>
    <source>
        <strain evidence="3">CECT 8655</strain>
    </source>
</reference>
<comment type="caution">
    <text evidence="2">The sequence shown here is derived from an EMBL/GenBank/DDBJ whole genome shotgun (WGS) entry which is preliminary data.</text>
</comment>
<dbReference type="PANTHER" id="PTHR33734">
    <property type="entry name" value="LYSM DOMAIN-CONTAINING GPI-ANCHORED PROTEIN 2"/>
    <property type="match status" value="1"/>
</dbReference>
<evidence type="ECO:0000313" key="3">
    <source>
        <dbReference type="Proteomes" id="UP001595826"/>
    </source>
</evidence>
<dbReference type="SUPFAM" id="SSF54106">
    <property type="entry name" value="LysM domain"/>
    <property type="match status" value="2"/>
</dbReference>